<organism evidence="1 2">
    <name type="scientific">Stutzerimonas stutzeri RCH2</name>
    <dbReference type="NCBI Taxonomy" id="644801"/>
    <lineage>
        <taxon>Bacteria</taxon>
        <taxon>Pseudomonadati</taxon>
        <taxon>Pseudomonadota</taxon>
        <taxon>Gammaproteobacteria</taxon>
        <taxon>Pseudomonadales</taxon>
        <taxon>Pseudomonadaceae</taxon>
        <taxon>Stutzerimonas</taxon>
    </lineage>
</organism>
<dbReference type="Proteomes" id="UP000010820">
    <property type="component" value="Chromosome"/>
</dbReference>
<sequence>MSHNELPPSDDDGQEYTYCRYRRCGNKVLDARAYGLKVWRLPVRRKKGDRK</sequence>
<evidence type="ECO:0000313" key="2">
    <source>
        <dbReference type="Proteomes" id="UP000010820"/>
    </source>
</evidence>
<dbReference type="EMBL" id="CP003071">
    <property type="protein sequence ID" value="AGA87652.1"/>
    <property type="molecule type" value="Genomic_DNA"/>
</dbReference>
<evidence type="ECO:0000313" key="1">
    <source>
        <dbReference type="EMBL" id="AGA87652.1"/>
    </source>
</evidence>
<name>L0GPD7_STUST</name>
<dbReference type="AlphaFoldDB" id="L0GPD7"/>
<dbReference type="HOGENOM" id="CLU_3102835_0_0_6"/>
<reference evidence="1 2" key="1">
    <citation type="submission" date="2011-10" db="EMBL/GenBank/DDBJ databases">
        <title>Complete sequence of chromosome of Pseudomonas stutzeri RCH2.</title>
        <authorList>
            <consortium name="US DOE Joint Genome Institute"/>
            <person name="Lucas S."/>
            <person name="Han J."/>
            <person name="Lapidus A."/>
            <person name="Cheng J.-F."/>
            <person name="Goodwin L."/>
            <person name="Pitluck S."/>
            <person name="Peters L."/>
            <person name="Ovchinnikova G."/>
            <person name="Zeytun A."/>
            <person name="Lu M."/>
            <person name="Detter J.C."/>
            <person name="Han C."/>
            <person name="Tapia R."/>
            <person name="Land M."/>
            <person name="Hauser L."/>
            <person name="Kyrpides N."/>
            <person name="Ivanova N."/>
            <person name="Pagani I."/>
            <person name="Chakraborty R."/>
            <person name="Arkin A."/>
            <person name="Dehal P."/>
            <person name="Wall J."/>
            <person name="Hazen T."/>
            <person name="Woyke T."/>
        </authorList>
    </citation>
    <scope>NUCLEOTIDE SEQUENCE [LARGE SCALE GENOMIC DNA]</scope>
    <source>
        <strain evidence="1 2">RCH2</strain>
    </source>
</reference>
<accession>L0GPD7</accession>
<protein>
    <submittedName>
        <fullName evidence="1">Uncharacterized protein</fullName>
    </submittedName>
</protein>
<proteinExistence type="predicted"/>
<dbReference type="KEGG" id="psh:Psest_3157"/>
<gene>
    <name evidence="1" type="ORF">Psest_3157</name>
</gene>